<dbReference type="Proteomes" id="UP000246077">
    <property type="component" value="Unassembled WGS sequence"/>
</dbReference>
<keyword evidence="4" id="KW-1185">Reference proteome</keyword>
<proteinExistence type="inferred from homology"/>
<comment type="similarity">
    <text evidence="1 2">Belongs to the TelA family.</text>
</comment>
<comment type="caution">
    <text evidence="3">The sequence shown here is derived from an EMBL/GenBank/DDBJ whole genome shotgun (WGS) entry which is preliminary data.</text>
</comment>
<dbReference type="PANTHER" id="PTHR38432:SF1">
    <property type="entry name" value="TELA-LIKE PROTEIN SAOUHSC_01408"/>
    <property type="match status" value="1"/>
</dbReference>
<dbReference type="EMBL" id="QGLF01000001">
    <property type="protein sequence ID" value="PWR24130.1"/>
    <property type="molecule type" value="Genomic_DNA"/>
</dbReference>
<organism evidence="3 4">
    <name type="scientific">Zavarzinia compransoris</name>
    <dbReference type="NCBI Taxonomy" id="1264899"/>
    <lineage>
        <taxon>Bacteria</taxon>
        <taxon>Pseudomonadati</taxon>
        <taxon>Pseudomonadota</taxon>
        <taxon>Alphaproteobacteria</taxon>
        <taxon>Rhodospirillales</taxon>
        <taxon>Zavarziniaceae</taxon>
        <taxon>Zavarzinia</taxon>
    </lineage>
</organism>
<dbReference type="InterPro" id="IPR008863">
    <property type="entry name" value="Toxic_anion-R_TelA"/>
</dbReference>
<dbReference type="PIRSF" id="PIRSF026508">
    <property type="entry name" value="TelA"/>
    <property type="match status" value="1"/>
</dbReference>
<dbReference type="Pfam" id="PF05816">
    <property type="entry name" value="TelA"/>
    <property type="match status" value="1"/>
</dbReference>
<protein>
    <submittedName>
        <fullName evidence="3">Toxic anion resistance protein</fullName>
    </submittedName>
</protein>
<gene>
    <name evidence="3" type="ORF">DKG75_05460</name>
</gene>
<dbReference type="OrthoDB" id="9768858at2"/>
<evidence type="ECO:0000256" key="1">
    <source>
        <dbReference type="ARBA" id="ARBA00005541"/>
    </source>
</evidence>
<reference evidence="4" key="1">
    <citation type="submission" date="2018-05" db="EMBL/GenBank/DDBJ databases">
        <title>Zavarzinia sp. HR-AS.</title>
        <authorList>
            <person name="Lee Y."/>
            <person name="Jeon C.O."/>
        </authorList>
    </citation>
    <scope>NUCLEOTIDE SEQUENCE [LARGE SCALE GENOMIC DNA]</scope>
    <source>
        <strain evidence="4">DSM 1231</strain>
    </source>
</reference>
<accession>A0A317EDB0</accession>
<evidence type="ECO:0000313" key="3">
    <source>
        <dbReference type="EMBL" id="PWR24130.1"/>
    </source>
</evidence>
<sequence>MEAELARDTSAVAVLEPAELATIGEIKSRLDLTDSAQVLQFGGKVQANIAEFADGILKTVAAKDSGVVGETLSDLMAKVRDIDAESLSKSGGFLGRLFGSAKNEIGKFLGRYEKVSSQIDRIVLKLEETKDQLLRDVVMLDMLFDRNRENFKALNLHIRAGEELLAETQAKLLPVLEAAANDPDPGLAQINAQKLNDVRQALDRFEKKLQDLRLSKTVTLQTMPQIRMIQANDTVLVEKIQSSILNTIPIWKNQMVIAISIARSQGALELQRKVTDTTNELLKKNAELLKQGTIGVAREAERGIVDIETLQTVNRDLISTIDEVIKIQTEGRTKRRQAEAELVKIETDLKNRLTQR</sequence>
<dbReference type="PANTHER" id="PTHR38432">
    <property type="entry name" value="TELA-LIKE PROTEIN SAOUHSC_01408"/>
    <property type="match status" value="1"/>
</dbReference>
<evidence type="ECO:0000256" key="2">
    <source>
        <dbReference type="PIRNR" id="PIRNR026508"/>
    </source>
</evidence>
<name>A0A317EDB0_9PROT</name>
<dbReference type="AlphaFoldDB" id="A0A317EDB0"/>
<evidence type="ECO:0000313" key="4">
    <source>
        <dbReference type="Proteomes" id="UP000246077"/>
    </source>
</evidence>